<protein>
    <submittedName>
        <fullName evidence="2">Uncharacterized protein</fullName>
    </submittedName>
</protein>
<sequence length="274" mass="28001">MFSVSRALVLFSSTLGGLSASIPSNLDQVAINSHCANAQVVNNQTIAVGSNLVFLATLACSPPAANAPFAQNIIGNTVTITVPATKTITATKTSVSLSTSTKSISKTITISISKTSTTTKTATKTTTKITTATAFITTTLPAPAPVTLTVTASAPSPPPLHVCGGTCANSCNNDAGQLPPVSEDCGVIEDAIQIFTGQGPTSFVLDPNHVETLTFGTCSYFFINTSPITLEYCWTDLSKTANAAGAACFPPAQPFTSEGLCTSFGLWAVGAAHS</sequence>
<dbReference type="EMBL" id="JASNQZ010000014">
    <property type="protein sequence ID" value="KAL0948481.1"/>
    <property type="molecule type" value="Genomic_DNA"/>
</dbReference>
<feature type="signal peptide" evidence="1">
    <location>
        <begin position="1"/>
        <end position="20"/>
    </location>
</feature>
<accession>A0ABR3IYQ5</accession>
<name>A0ABR3IYQ5_9AGAR</name>
<evidence type="ECO:0000313" key="2">
    <source>
        <dbReference type="EMBL" id="KAL0948481.1"/>
    </source>
</evidence>
<comment type="caution">
    <text evidence="2">The sequence shown here is derived from an EMBL/GenBank/DDBJ whole genome shotgun (WGS) entry which is preliminary data.</text>
</comment>
<organism evidence="2 3">
    <name type="scientific">Hohenbuehelia grisea</name>
    <dbReference type="NCBI Taxonomy" id="104357"/>
    <lineage>
        <taxon>Eukaryota</taxon>
        <taxon>Fungi</taxon>
        <taxon>Dikarya</taxon>
        <taxon>Basidiomycota</taxon>
        <taxon>Agaricomycotina</taxon>
        <taxon>Agaricomycetes</taxon>
        <taxon>Agaricomycetidae</taxon>
        <taxon>Agaricales</taxon>
        <taxon>Pleurotineae</taxon>
        <taxon>Pleurotaceae</taxon>
        <taxon>Hohenbuehelia</taxon>
    </lineage>
</organism>
<proteinExistence type="predicted"/>
<dbReference type="Proteomes" id="UP001556367">
    <property type="component" value="Unassembled WGS sequence"/>
</dbReference>
<keyword evidence="3" id="KW-1185">Reference proteome</keyword>
<evidence type="ECO:0000313" key="3">
    <source>
        <dbReference type="Proteomes" id="UP001556367"/>
    </source>
</evidence>
<evidence type="ECO:0000256" key="1">
    <source>
        <dbReference type="SAM" id="SignalP"/>
    </source>
</evidence>
<keyword evidence="1" id="KW-0732">Signal</keyword>
<feature type="chain" id="PRO_5045280538" evidence="1">
    <location>
        <begin position="21"/>
        <end position="274"/>
    </location>
</feature>
<gene>
    <name evidence="2" type="ORF">HGRIS_011050</name>
</gene>
<reference evidence="3" key="1">
    <citation type="submission" date="2024-06" db="EMBL/GenBank/DDBJ databases">
        <title>Multi-omics analyses provide insights into the biosynthesis of the anticancer antibiotic pleurotin in Hohenbuehelia grisea.</title>
        <authorList>
            <person name="Weaver J.A."/>
            <person name="Alberti F."/>
        </authorList>
    </citation>
    <scope>NUCLEOTIDE SEQUENCE [LARGE SCALE GENOMIC DNA]</scope>
    <source>
        <strain evidence="3">T-177</strain>
    </source>
</reference>